<evidence type="ECO:0000313" key="1">
    <source>
        <dbReference type="EMBL" id="MFD0850624.1"/>
    </source>
</evidence>
<comment type="caution">
    <text evidence="1">The sequence shown here is derived from an EMBL/GenBank/DDBJ whole genome shotgun (WGS) entry which is preliminary data.</text>
</comment>
<organism evidence="1 2">
    <name type="scientific">Actinomadura adrarensis</name>
    <dbReference type="NCBI Taxonomy" id="1819600"/>
    <lineage>
        <taxon>Bacteria</taxon>
        <taxon>Bacillati</taxon>
        <taxon>Actinomycetota</taxon>
        <taxon>Actinomycetes</taxon>
        <taxon>Streptosporangiales</taxon>
        <taxon>Thermomonosporaceae</taxon>
        <taxon>Actinomadura</taxon>
    </lineage>
</organism>
<reference evidence="2" key="1">
    <citation type="journal article" date="2019" name="Int. J. Syst. Evol. Microbiol.">
        <title>The Global Catalogue of Microorganisms (GCM) 10K type strain sequencing project: providing services to taxonomists for standard genome sequencing and annotation.</title>
        <authorList>
            <consortium name="The Broad Institute Genomics Platform"/>
            <consortium name="The Broad Institute Genome Sequencing Center for Infectious Disease"/>
            <person name="Wu L."/>
            <person name="Ma J."/>
        </authorList>
    </citation>
    <scope>NUCLEOTIDE SEQUENCE [LARGE SCALE GENOMIC DNA]</scope>
    <source>
        <strain evidence="2">JCM 31696</strain>
    </source>
</reference>
<name>A0ABW3CAF8_9ACTN</name>
<accession>A0ABW3CAF8</accession>
<proteinExistence type="predicted"/>
<gene>
    <name evidence="1" type="ORF">ACFQ07_00010</name>
</gene>
<keyword evidence="2" id="KW-1185">Reference proteome</keyword>
<dbReference type="Proteomes" id="UP001597083">
    <property type="component" value="Unassembled WGS sequence"/>
</dbReference>
<evidence type="ECO:0000313" key="2">
    <source>
        <dbReference type="Proteomes" id="UP001597083"/>
    </source>
</evidence>
<protein>
    <submittedName>
        <fullName evidence="1">Uncharacterized protein</fullName>
    </submittedName>
</protein>
<dbReference type="EMBL" id="JBHTIR010000001">
    <property type="protein sequence ID" value="MFD0850624.1"/>
    <property type="molecule type" value="Genomic_DNA"/>
</dbReference>
<sequence length="76" mass="8562">MDLSKEVELLLLRHENQALVRQVRVGDPPSPRATIPRWHRSLPLASYPQRDDEYCPLETVPLQVDATLGAPSSTET</sequence>